<proteinExistence type="inferred from homology"/>
<dbReference type="AlphaFoldDB" id="A0A0L1J799"/>
<dbReference type="PANTHER" id="PTHR40841:SF2">
    <property type="entry name" value="SIDEROPHORE-DEGRADING ESTERASE (EUROFUNG)"/>
    <property type="match status" value="1"/>
</dbReference>
<sequence>MWTRTLAAASVSLKPPLLRRFLKNTFVPASQHNFLRATILPRAPLVSSFTRHSRQISTANMGDKPAGITLPNSEQFYLDNGQGESHLIQVSWPLHWQGHDPPTGNEQLPIIYIVDGNALFLSATEAAWRRAASSHFAGGGIVVAIGYPLNGKLYDARRRSLDLTPPTQAQIPGYGGADLCLDFIDNAVRPAIKERFPKLSFSREALFGHSYGGLFALHALFTRPQSFDCYIASSPSIWWNSRCILHEAKAFLEKETTADEQAPSLMVFFGSHEQSPPQWNNEPLDHYEARKQIASDLRMGDNALDLVKMLKGTKRLHTVVVNEYEGEEHGSIMACSMSRGLTTFFEDWPLPN</sequence>
<evidence type="ECO:0000313" key="3">
    <source>
        <dbReference type="EMBL" id="KNG87617.1"/>
    </source>
</evidence>
<dbReference type="SUPFAM" id="SSF53474">
    <property type="entry name" value="alpha/beta-Hydrolases"/>
    <property type="match status" value="1"/>
</dbReference>
<dbReference type="OrthoDB" id="446683at2759"/>
<comment type="caution">
    <text evidence="3">The sequence shown here is derived from an EMBL/GenBank/DDBJ whole genome shotgun (WGS) entry which is preliminary data.</text>
</comment>
<keyword evidence="2" id="KW-0378">Hydrolase</keyword>
<dbReference type="GeneID" id="26805435"/>
<gene>
    <name evidence="3" type="ORF">ANOM_003631</name>
</gene>
<dbReference type="Proteomes" id="UP000037505">
    <property type="component" value="Unassembled WGS sequence"/>
</dbReference>
<name>A0A0L1J799_ASPN3</name>
<dbReference type="GO" id="GO:0016788">
    <property type="term" value="F:hydrolase activity, acting on ester bonds"/>
    <property type="evidence" value="ECO:0007669"/>
    <property type="project" value="TreeGrafter"/>
</dbReference>
<keyword evidence="4" id="KW-1185">Reference proteome</keyword>
<dbReference type="PANTHER" id="PTHR40841">
    <property type="entry name" value="SIDEROPHORE TRIACETYLFUSARININE C ESTERASE"/>
    <property type="match status" value="1"/>
</dbReference>
<reference evidence="3 4" key="1">
    <citation type="submission" date="2014-06" db="EMBL/GenBank/DDBJ databases">
        <title>The Genome of the Aflatoxigenic Filamentous Fungus Aspergillus nomius.</title>
        <authorList>
            <person name="Moore M.G."/>
            <person name="Shannon B.M."/>
            <person name="Brian M.M."/>
        </authorList>
    </citation>
    <scope>NUCLEOTIDE SEQUENCE [LARGE SCALE GENOMIC DNA]</scope>
    <source>
        <strain evidence="3 4">NRRL 13137</strain>
    </source>
</reference>
<evidence type="ECO:0000313" key="4">
    <source>
        <dbReference type="Proteomes" id="UP000037505"/>
    </source>
</evidence>
<dbReference type="STRING" id="1509407.A0A0L1J799"/>
<dbReference type="InterPro" id="IPR029058">
    <property type="entry name" value="AB_hydrolase_fold"/>
</dbReference>
<accession>A0A0L1J799</accession>
<dbReference type="RefSeq" id="XP_015408540.1">
    <property type="nucleotide sequence ID" value="XM_015548888.1"/>
</dbReference>
<dbReference type="Pfam" id="PF00756">
    <property type="entry name" value="Esterase"/>
    <property type="match status" value="1"/>
</dbReference>
<dbReference type="Gene3D" id="3.40.50.1820">
    <property type="entry name" value="alpha/beta hydrolase"/>
    <property type="match status" value="1"/>
</dbReference>
<dbReference type="EMBL" id="JNOM01000075">
    <property type="protein sequence ID" value="KNG87617.1"/>
    <property type="molecule type" value="Genomic_DNA"/>
</dbReference>
<protein>
    <submittedName>
        <fullName evidence="3">Siderophore esterase IroE-like protein</fullName>
    </submittedName>
</protein>
<dbReference type="InterPro" id="IPR000801">
    <property type="entry name" value="Esterase-like"/>
</dbReference>
<organism evidence="3 4">
    <name type="scientific">Aspergillus nomiae NRRL (strain ATCC 15546 / NRRL 13137 / CBS 260.88 / M93)</name>
    <dbReference type="NCBI Taxonomy" id="1509407"/>
    <lineage>
        <taxon>Eukaryota</taxon>
        <taxon>Fungi</taxon>
        <taxon>Dikarya</taxon>
        <taxon>Ascomycota</taxon>
        <taxon>Pezizomycotina</taxon>
        <taxon>Eurotiomycetes</taxon>
        <taxon>Eurotiomycetidae</taxon>
        <taxon>Eurotiales</taxon>
        <taxon>Aspergillaceae</taxon>
        <taxon>Aspergillus</taxon>
        <taxon>Aspergillus subgen. Circumdati</taxon>
    </lineage>
</organism>
<evidence type="ECO:0000256" key="1">
    <source>
        <dbReference type="ARBA" id="ARBA00005622"/>
    </source>
</evidence>
<evidence type="ECO:0000256" key="2">
    <source>
        <dbReference type="ARBA" id="ARBA00022801"/>
    </source>
</evidence>
<dbReference type="InterPro" id="IPR052558">
    <property type="entry name" value="Siderophore_Hydrolase_D"/>
</dbReference>
<comment type="similarity">
    <text evidence="1">Belongs to the esterase D family.</text>
</comment>